<reference evidence="8" key="1">
    <citation type="submission" date="2022-12" db="EMBL/GenBank/DDBJ databases">
        <authorList>
            <person name="Brejova B."/>
        </authorList>
    </citation>
    <scope>NUCLEOTIDE SEQUENCE</scope>
</reference>
<comment type="caution">
    <text evidence="8">The sequence shown here is derived from an EMBL/GenBank/DDBJ whole genome shotgun (WGS) entry which is preliminary data.</text>
</comment>
<proteinExistence type="inferred from homology"/>
<evidence type="ECO:0000256" key="5">
    <source>
        <dbReference type="ARBA" id="ARBA00038392"/>
    </source>
</evidence>
<dbReference type="InterPro" id="IPR003195">
    <property type="entry name" value="TFIID_TAF13"/>
</dbReference>
<feature type="compositionally biased region" description="Acidic residues" evidence="7">
    <location>
        <begin position="132"/>
        <end position="148"/>
    </location>
</feature>
<organism evidence="8 9">
    <name type="scientific">Candida verbasci</name>
    <dbReference type="NCBI Taxonomy" id="1227364"/>
    <lineage>
        <taxon>Eukaryota</taxon>
        <taxon>Fungi</taxon>
        <taxon>Dikarya</taxon>
        <taxon>Ascomycota</taxon>
        <taxon>Saccharomycotina</taxon>
        <taxon>Pichiomycetes</taxon>
        <taxon>Debaryomycetaceae</taxon>
        <taxon>Candida/Lodderomyces clade</taxon>
        <taxon>Candida</taxon>
    </lineage>
</organism>
<dbReference type="OrthoDB" id="10266074at2759"/>
<dbReference type="PANTHER" id="PTHR11380:SF5">
    <property type="entry name" value="TRANSCRIPTION INITIATION FACTOR TFIID SUBUNIT 13"/>
    <property type="match status" value="1"/>
</dbReference>
<protein>
    <recommendedName>
        <fullName evidence="6">Transcription initiation factor TFIID subunit 13</fullName>
    </recommendedName>
</protein>
<keyword evidence="2" id="KW-0805">Transcription regulation</keyword>
<dbReference type="GO" id="GO:0046982">
    <property type="term" value="F:protein heterodimerization activity"/>
    <property type="evidence" value="ECO:0007669"/>
    <property type="project" value="InterPro"/>
</dbReference>
<name>A0A9W4TZ46_9ASCO</name>
<keyword evidence="4" id="KW-0539">Nucleus</keyword>
<evidence type="ECO:0000313" key="8">
    <source>
        <dbReference type="EMBL" id="CAI5760300.1"/>
    </source>
</evidence>
<dbReference type="GO" id="GO:0005669">
    <property type="term" value="C:transcription factor TFIID complex"/>
    <property type="evidence" value="ECO:0007669"/>
    <property type="project" value="TreeGrafter"/>
</dbReference>
<accession>A0A9W4TZ46</accession>
<gene>
    <name evidence="8" type="ORF">CANVERA_P4810</name>
</gene>
<evidence type="ECO:0000256" key="3">
    <source>
        <dbReference type="ARBA" id="ARBA00023163"/>
    </source>
</evidence>
<evidence type="ECO:0000313" key="9">
    <source>
        <dbReference type="Proteomes" id="UP001152885"/>
    </source>
</evidence>
<dbReference type="PANTHER" id="PTHR11380">
    <property type="entry name" value="TRANSCRIPTION INITIATION FACTOR TFIID/SUPT3-RELATED"/>
    <property type="match status" value="1"/>
</dbReference>
<feature type="region of interest" description="Disordered" evidence="7">
    <location>
        <begin position="127"/>
        <end position="196"/>
    </location>
</feature>
<comment type="subcellular location">
    <subcellularLocation>
        <location evidence="1">Nucleus</location>
    </subcellularLocation>
</comment>
<dbReference type="Pfam" id="PF02269">
    <property type="entry name" value="TFIID-18kDa"/>
    <property type="match status" value="1"/>
</dbReference>
<sequence>MSNHNPNRSINARIIQEQLPPITFQRKKRKRQRLFTKDIENLLYAMGDKPVSTELTVNTLEDILVDYITQLSYQMLNFARTQNRTRIKLNDLAFVLRNDPLGLARFQYIMEQSYKIERAKKMFDDSTKDFKEDDFDNDDVEEDEEDQHENENENAATQQNTEDGTQTQSTQSSKKSSKEGKKKKRKVTGNVMLKKD</sequence>
<dbReference type="SUPFAM" id="SSF47113">
    <property type="entry name" value="Histone-fold"/>
    <property type="match status" value="1"/>
</dbReference>
<dbReference type="EMBL" id="CANTUO010000006">
    <property type="protein sequence ID" value="CAI5760300.1"/>
    <property type="molecule type" value="Genomic_DNA"/>
</dbReference>
<keyword evidence="9" id="KW-1185">Reference proteome</keyword>
<comment type="similarity">
    <text evidence="5">Belongs to the TAF13 family.</text>
</comment>
<dbReference type="AlphaFoldDB" id="A0A9W4TZ46"/>
<evidence type="ECO:0000256" key="2">
    <source>
        <dbReference type="ARBA" id="ARBA00023015"/>
    </source>
</evidence>
<keyword evidence="3" id="KW-0804">Transcription</keyword>
<dbReference type="InterPro" id="IPR009072">
    <property type="entry name" value="Histone-fold"/>
</dbReference>
<dbReference type="GO" id="GO:0051123">
    <property type="term" value="P:RNA polymerase II preinitiation complex assembly"/>
    <property type="evidence" value="ECO:0007669"/>
    <property type="project" value="TreeGrafter"/>
</dbReference>
<dbReference type="Proteomes" id="UP001152885">
    <property type="component" value="Unassembled WGS sequence"/>
</dbReference>
<dbReference type="Gene3D" id="1.10.20.10">
    <property type="entry name" value="Histone, subunit A"/>
    <property type="match status" value="1"/>
</dbReference>
<evidence type="ECO:0000256" key="6">
    <source>
        <dbReference type="ARBA" id="ARBA00040136"/>
    </source>
</evidence>
<evidence type="ECO:0000256" key="4">
    <source>
        <dbReference type="ARBA" id="ARBA00023242"/>
    </source>
</evidence>
<feature type="compositionally biased region" description="Low complexity" evidence="7">
    <location>
        <begin position="153"/>
        <end position="174"/>
    </location>
</feature>
<evidence type="ECO:0000256" key="7">
    <source>
        <dbReference type="SAM" id="MobiDB-lite"/>
    </source>
</evidence>
<evidence type="ECO:0000256" key="1">
    <source>
        <dbReference type="ARBA" id="ARBA00004123"/>
    </source>
</evidence>